<feature type="domain" description="DUF4296" evidence="2">
    <location>
        <begin position="22"/>
        <end position="100"/>
    </location>
</feature>
<feature type="region of interest" description="Disordered" evidence="1">
    <location>
        <begin position="107"/>
        <end position="127"/>
    </location>
</feature>
<evidence type="ECO:0000313" key="3">
    <source>
        <dbReference type="EMBL" id="TCJ17743.1"/>
    </source>
</evidence>
<gene>
    <name evidence="3" type="ORF">EPD60_06025</name>
</gene>
<dbReference type="AlphaFoldDB" id="A0A4R1BK77"/>
<proteinExistence type="predicted"/>
<dbReference type="Proteomes" id="UP000295334">
    <property type="component" value="Unassembled WGS sequence"/>
</dbReference>
<evidence type="ECO:0000259" key="2">
    <source>
        <dbReference type="Pfam" id="PF14129"/>
    </source>
</evidence>
<evidence type="ECO:0000313" key="4">
    <source>
        <dbReference type="Proteomes" id="UP000295334"/>
    </source>
</evidence>
<dbReference type="RefSeq" id="WP_131447855.1">
    <property type="nucleotide sequence ID" value="NZ_SJZI01000008.1"/>
</dbReference>
<dbReference type="InterPro" id="IPR025381">
    <property type="entry name" value="DUF4296"/>
</dbReference>
<dbReference type="EMBL" id="SJZI01000008">
    <property type="protein sequence ID" value="TCJ17743.1"/>
    <property type="molecule type" value="Genomic_DNA"/>
</dbReference>
<comment type="caution">
    <text evidence="3">The sequence shown here is derived from an EMBL/GenBank/DDBJ whole genome shotgun (WGS) entry which is preliminary data.</text>
</comment>
<protein>
    <submittedName>
        <fullName evidence="3">DUF4296 domain-containing protein</fullName>
    </submittedName>
</protein>
<sequence length="127" mass="14648">MRIAPILLCVLLLACKKKDKRPADVLPPQAMSRVLRQVFLADEWVAVRSERDTSVKAFPSNIALYRGIFRKEAITEEQFRKSLRWYQDHPVELKPVMDSMMKGPLLEVPPLADTMSSGERPFRKRPV</sequence>
<accession>A0A4R1BK77</accession>
<organism evidence="3 4">
    <name type="scientific">Flaviaesturariibacter flavus</name>
    <dbReference type="NCBI Taxonomy" id="2502780"/>
    <lineage>
        <taxon>Bacteria</taxon>
        <taxon>Pseudomonadati</taxon>
        <taxon>Bacteroidota</taxon>
        <taxon>Chitinophagia</taxon>
        <taxon>Chitinophagales</taxon>
        <taxon>Chitinophagaceae</taxon>
        <taxon>Flaviaestuariibacter</taxon>
    </lineage>
</organism>
<evidence type="ECO:0000256" key="1">
    <source>
        <dbReference type="SAM" id="MobiDB-lite"/>
    </source>
</evidence>
<dbReference type="OrthoDB" id="672534at2"/>
<keyword evidence="4" id="KW-1185">Reference proteome</keyword>
<dbReference type="Pfam" id="PF14129">
    <property type="entry name" value="DUF4296"/>
    <property type="match status" value="1"/>
</dbReference>
<name>A0A4R1BK77_9BACT</name>
<dbReference type="PROSITE" id="PS51257">
    <property type="entry name" value="PROKAR_LIPOPROTEIN"/>
    <property type="match status" value="1"/>
</dbReference>
<reference evidence="3 4" key="1">
    <citation type="submission" date="2019-03" db="EMBL/GenBank/DDBJ databases">
        <authorList>
            <person name="Kim M.K.M."/>
        </authorList>
    </citation>
    <scope>NUCLEOTIDE SEQUENCE [LARGE SCALE GENOMIC DNA]</scope>
    <source>
        <strain evidence="3 4">17J68-12</strain>
    </source>
</reference>